<accession>A0ABS2HDX0</accession>
<dbReference type="InterPro" id="IPR023214">
    <property type="entry name" value="HAD_sf"/>
</dbReference>
<proteinExistence type="predicted"/>
<organism evidence="1 2">
    <name type="scientific">Vibrio ulleungensis</name>
    <dbReference type="NCBI Taxonomy" id="2807619"/>
    <lineage>
        <taxon>Bacteria</taxon>
        <taxon>Pseudomonadati</taxon>
        <taxon>Pseudomonadota</taxon>
        <taxon>Gammaproteobacteria</taxon>
        <taxon>Vibrionales</taxon>
        <taxon>Vibrionaceae</taxon>
        <taxon>Vibrio</taxon>
    </lineage>
</organism>
<dbReference type="PANTHER" id="PTHR18901">
    <property type="entry name" value="2-DEOXYGLUCOSE-6-PHOSPHATE PHOSPHATASE 2"/>
    <property type="match status" value="1"/>
</dbReference>
<dbReference type="InterPro" id="IPR041492">
    <property type="entry name" value="HAD_2"/>
</dbReference>
<name>A0ABS2HDX0_9VIBR</name>
<protein>
    <submittedName>
        <fullName evidence="1">HAD-IA family hydrolase</fullName>
    </submittedName>
</protein>
<keyword evidence="1" id="KW-0378">Hydrolase</keyword>
<comment type="caution">
    <text evidence="1">The sequence shown here is derived from an EMBL/GenBank/DDBJ whole genome shotgun (WGS) entry which is preliminary data.</text>
</comment>
<dbReference type="Gene3D" id="3.40.50.1000">
    <property type="entry name" value="HAD superfamily/HAD-like"/>
    <property type="match status" value="1"/>
</dbReference>
<dbReference type="InterPro" id="IPR036412">
    <property type="entry name" value="HAD-like_sf"/>
</dbReference>
<dbReference type="EMBL" id="JAFEUM010000001">
    <property type="protein sequence ID" value="MBM7034836.1"/>
    <property type="molecule type" value="Genomic_DNA"/>
</dbReference>
<evidence type="ECO:0000313" key="1">
    <source>
        <dbReference type="EMBL" id="MBM7034836.1"/>
    </source>
</evidence>
<evidence type="ECO:0000313" key="2">
    <source>
        <dbReference type="Proteomes" id="UP000809621"/>
    </source>
</evidence>
<dbReference type="InterPro" id="IPR023198">
    <property type="entry name" value="PGP-like_dom2"/>
</dbReference>
<gene>
    <name evidence="1" type="ORF">JQC93_00345</name>
</gene>
<keyword evidence="2" id="KW-1185">Reference proteome</keyword>
<dbReference type="NCBIfam" id="TIGR01509">
    <property type="entry name" value="HAD-SF-IA-v3"/>
    <property type="match status" value="1"/>
</dbReference>
<dbReference type="SFLD" id="SFLDS00003">
    <property type="entry name" value="Haloacid_Dehalogenase"/>
    <property type="match status" value="1"/>
</dbReference>
<dbReference type="RefSeq" id="WP_205156498.1">
    <property type="nucleotide sequence ID" value="NZ_JAFEUM010000001.1"/>
</dbReference>
<dbReference type="Pfam" id="PF13419">
    <property type="entry name" value="HAD_2"/>
    <property type="match status" value="1"/>
</dbReference>
<dbReference type="Proteomes" id="UP000809621">
    <property type="component" value="Unassembled WGS sequence"/>
</dbReference>
<reference evidence="1 2" key="1">
    <citation type="submission" date="2021-02" db="EMBL/GenBank/DDBJ databases">
        <authorList>
            <person name="Park J.-S."/>
        </authorList>
    </citation>
    <scope>NUCLEOTIDE SEQUENCE [LARGE SCALE GENOMIC DNA]</scope>
    <source>
        <strain evidence="1 2">188UL20-2</strain>
    </source>
</reference>
<dbReference type="SFLD" id="SFLDG01129">
    <property type="entry name" value="C1.5:_HAD__Beta-PGM__Phosphata"/>
    <property type="match status" value="1"/>
</dbReference>
<dbReference type="PANTHER" id="PTHR18901:SF38">
    <property type="entry name" value="PSEUDOURIDINE-5'-PHOSPHATASE"/>
    <property type="match status" value="1"/>
</dbReference>
<dbReference type="InterPro" id="IPR006439">
    <property type="entry name" value="HAD-SF_hydro_IA"/>
</dbReference>
<sequence>MTQHYQAFIFDMDGVLLDSEPFWRRSQIELLREMGHTITIDDCIANTMGKRIDDIAKCWIKRFKLALTVEELAQSILNRTITLISKEAIATEGLHHLVGYLKTTPLKIGLATSSSQAVIDAVVNTLGLNEEFDVTLSADEVVNGKPAPDVYLEVCRRLEVDPTLCFALEDSLTGVKAAVASGAITIAKPEFEGADFDIARYQVSHLSEVIDIVDQLI</sequence>
<dbReference type="GO" id="GO:0016787">
    <property type="term" value="F:hydrolase activity"/>
    <property type="evidence" value="ECO:0007669"/>
    <property type="project" value="UniProtKB-KW"/>
</dbReference>
<dbReference type="Gene3D" id="1.10.150.240">
    <property type="entry name" value="Putative phosphatase, domain 2"/>
    <property type="match status" value="1"/>
</dbReference>
<dbReference type="SUPFAM" id="SSF56784">
    <property type="entry name" value="HAD-like"/>
    <property type="match status" value="1"/>
</dbReference>